<sequence>MLEFAVHGFTQDLASSERLQDVALACKSTLHAVRSFASNCRRTTINLTQKTPRHLETLQQCIKVLKHEVVQWPIGLKRLELTKISLLSKHIPEIVEATASHCRHLEFLILPRNLEKRSTVSGPSIDKVMTTLYAAMERRYPTGGLKQLTLPSRSQSDRYHGGTKYIENVTTFCPKIEYLDGYWKVISYSDVHYPEMWTISLETWRAFNAKCSNLRSFHWFAVPFADPFFRVFGEYVKPK</sequence>
<protein>
    <recommendedName>
        <fullName evidence="3">F-box protein</fullName>
    </recommendedName>
</protein>
<evidence type="ECO:0000313" key="2">
    <source>
        <dbReference type="Proteomes" id="UP000602510"/>
    </source>
</evidence>
<comment type="caution">
    <text evidence="1">The sequence shown here is derived from an EMBL/GenBank/DDBJ whole genome shotgun (WGS) entry which is preliminary data.</text>
</comment>
<accession>A0A833TSJ8</accession>
<evidence type="ECO:0000313" key="1">
    <source>
        <dbReference type="EMBL" id="KAF4045926.1"/>
    </source>
</evidence>
<name>A0A833TSJ8_PHYIN</name>
<dbReference type="EMBL" id="WSZM01000037">
    <property type="protein sequence ID" value="KAF4045926.1"/>
    <property type="molecule type" value="Genomic_DNA"/>
</dbReference>
<reference evidence="1" key="1">
    <citation type="submission" date="2020-04" db="EMBL/GenBank/DDBJ databases">
        <title>Hybrid Assembly of Korean Phytophthora infestans isolates.</title>
        <authorList>
            <person name="Prokchorchik M."/>
            <person name="Lee Y."/>
            <person name="Seo J."/>
            <person name="Cho J.-H."/>
            <person name="Park Y.-E."/>
            <person name="Jang D.-C."/>
            <person name="Im J.-S."/>
            <person name="Choi J.-G."/>
            <person name="Park H.-J."/>
            <person name="Lee G.-B."/>
            <person name="Lee Y.-G."/>
            <person name="Hong S.-Y."/>
            <person name="Cho K."/>
            <person name="Sohn K.H."/>
        </authorList>
    </citation>
    <scope>NUCLEOTIDE SEQUENCE</scope>
    <source>
        <strain evidence="1">KR_1_A1</strain>
    </source>
</reference>
<dbReference type="AlphaFoldDB" id="A0A833TSJ8"/>
<organism evidence="1 2">
    <name type="scientific">Phytophthora infestans</name>
    <name type="common">Potato late blight agent</name>
    <name type="synonym">Botrytis infestans</name>
    <dbReference type="NCBI Taxonomy" id="4787"/>
    <lineage>
        <taxon>Eukaryota</taxon>
        <taxon>Sar</taxon>
        <taxon>Stramenopiles</taxon>
        <taxon>Oomycota</taxon>
        <taxon>Peronosporomycetes</taxon>
        <taxon>Peronosporales</taxon>
        <taxon>Peronosporaceae</taxon>
        <taxon>Phytophthora</taxon>
    </lineage>
</organism>
<keyword evidence="2" id="KW-1185">Reference proteome</keyword>
<evidence type="ECO:0008006" key="3">
    <source>
        <dbReference type="Google" id="ProtNLM"/>
    </source>
</evidence>
<gene>
    <name evidence="1" type="ORF">GN244_ATG01590</name>
</gene>
<proteinExistence type="predicted"/>
<dbReference type="Proteomes" id="UP000602510">
    <property type="component" value="Unassembled WGS sequence"/>
</dbReference>